<evidence type="ECO:0000313" key="5">
    <source>
        <dbReference type="RefSeq" id="XP_001395480.3"/>
    </source>
</evidence>
<protein>
    <recommendedName>
        <fullName evidence="4">Nuclear speckle splicing regulatory protein 1 N-terminal domain-containing protein</fullName>
    </recommendedName>
</protein>
<feature type="region of interest" description="Disordered" evidence="3">
    <location>
        <begin position="415"/>
        <end position="520"/>
    </location>
</feature>
<feature type="compositionally biased region" description="Basic and acidic residues" evidence="3">
    <location>
        <begin position="237"/>
        <end position="247"/>
    </location>
</feature>
<dbReference type="PANTHER" id="PTHR47845:SF1">
    <property type="entry name" value="NUCLEAR SPECKLE SPLICING REGULATORY PROTEIN 1 HOMOLOG"/>
    <property type="match status" value="1"/>
</dbReference>
<feature type="compositionally biased region" description="Low complexity" evidence="3">
    <location>
        <begin position="431"/>
        <end position="449"/>
    </location>
</feature>
<reference evidence="5" key="2">
    <citation type="submission" date="2025-08" db="UniProtKB">
        <authorList>
            <consortium name="RefSeq"/>
        </authorList>
    </citation>
    <scope>IDENTIFICATION</scope>
</reference>
<keyword evidence="2" id="KW-0175">Coiled coil</keyword>
<feature type="compositionally biased region" description="Basic and acidic residues" evidence="3">
    <location>
        <begin position="308"/>
        <end position="327"/>
    </location>
</feature>
<dbReference type="RefSeq" id="XP_001395480.3">
    <property type="nucleotide sequence ID" value="XM_001395443.3"/>
</dbReference>
<feature type="domain" description="Nuclear speckle splicing regulatory protein 1 N-terminal" evidence="4">
    <location>
        <begin position="212"/>
        <end position="330"/>
    </location>
</feature>
<dbReference type="Pfam" id="PF09745">
    <property type="entry name" value="NSRP1_N"/>
    <property type="match status" value="1"/>
</dbReference>
<dbReference type="VEuPathDB" id="FungiDB:An12g04060"/>
<feature type="region of interest" description="Disordered" evidence="3">
    <location>
        <begin position="1"/>
        <end position="223"/>
    </location>
</feature>
<feature type="compositionally biased region" description="Polar residues" evidence="3">
    <location>
        <begin position="177"/>
        <end position="190"/>
    </location>
</feature>
<feature type="region of interest" description="Disordered" evidence="3">
    <location>
        <begin position="308"/>
        <end position="337"/>
    </location>
</feature>
<dbReference type="InterPro" id="IPR018612">
    <property type="entry name" value="NSRP1_N"/>
</dbReference>
<feature type="region of interest" description="Disordered" evidence="3">
    <location>
        <begin position="363"/>
        <end position="384"/>
    </location>
</feature>
<evidence type="ECO:0000256" key="2">
    <source>
        <dbReference type="ARBA" id="ARBA00023054"/>
    </source>
</evidence>
<proteinExistence type="inferred from homology"/>
<evidence type="ECO:0000259" key="4">
    <source>
        <dbReference type="Pfam" id="PF09745"/>
    </source>
</evidence>
<gene>
    <name evidence="5" type="ORF">An12g04060</name>
</gene>
<name>A0AAJ6QFP9_ASPNG</name>
<dbReference type="AlphaFoldDB" id="A0AAJ6QFP9"/>
<dbReference type="PANTHER" id="PTHR47845">
    <property type="entry name" value="NUCLEAR SPECKLE SPLICING REGULATORY PROTEIN 1 HOMOLOG"/>
    <property type="match status" value="1"/>
</dbReference>
<feature type="compositionally biased region" description="Basic and acidic residues" evidence="3">
    <location>
        <begin position="468"/>
        <end position="520"/>
    </location>
</feature>
<reference evidence="5" key="1">
    <citation type="submission" date="2025-02" db="EMBL/GenBank/DDBJ databases">
        <authorList>
            <consortium name="NCBI Genome Project"/>
        </authorList>
    </citation>
    <scope>NUCLEOTIDE SEQUENCE</scope>
</reference>
<evidence type="ECO:0000256" key="1">
    <source>
        <dbReference type="ARBA" id="ARBA00010126"/>
    </source>
</evidence>
<feature type="compositionally biased region" description="Polar residues" evidence="3">
    <location>
        <begin position="200"/>
        <end position="209"/>
    </location>
</feature>
<sequence>MANYAQESETGDPVTPGFGCAEGDVEEGDVRRGEDCEVIGHFGSRKLKDTMPPPKIGYGLNLPSKPTSRPNPPAPKRKKPIFGEDSDDDGPQPTTNTKKGPNSGGGAIEITTIGGLDDLTPSNNQEEEEKTEERPAKRKLLAPGASSGAPKPPNMKPLNKSSIFADASDDDNEEANTPTYGLNPSTSKPNPKSKDIDTTKPYTNLSALHSSRKHAAEASELDPTIYSYDAVYDSLHAKPGKDKKASDSESGSTVPKYMTSLLRSAEIRKRDQMRARDRLLAKEREAEGDEFADKEKFVTAAYKAQQEELRRVQAEEEAREKEEEERRKKNGGSGMVDFYRDMLSRGEERHEAVVKAAEEAAKKVKEGGAIVEEEEGEKEKSEAQVAEELNAKGAHIAVNDEGQVVDKRQLLSAGLNVAPKPKQTQREKDAAAAAASRAAVQASRFGAQRQAERGGQRARQTEMIASQLEERARQEEEAEAARQKEIAERSRSRKTEGDVMSAKERYLARKREREAAAKKA</sequence>
<dbReference type="InterPro" id="IPR053246">
    <property type="entry name" value="NS_splicing_regulatory_protein"/>
</dbReference>
<evidence type="ECO:0000256" key="3">
    <source>
        <dbReference type="SAM" id="MobiDB-lite"/>
    </source>
</evidence>
<comment type="similarity">
    <text evidence="1">Belongs to the NSRP1 family.</text>
</comment>
<dbReference type="KEGG" id="ang:An12g04060"/>
<accession>A0AAJ6QFP9</accession>
<dbReference type="GeneID" id="4985754"/>
<feature type="region of interest" description="Disordered" evidence="3">
    <location>
        <begin position="237"/>
        <end position="257"/>
    </location>
</feature>
<organism evidence="5">
    <name type="scientific">Aspergillus niger</name>
    <dbReference type="NCBI Taxonomy" id="5061"/>
    <lineage>
        <taxon>Eukaryota</taxon>
        <taxon>Fungi</taxon>
        <taxon>Dikarya</taxon>
        <taxon>Ascomycota</taxon>
        <taxon>Pezizomycotina</taxon>
        <taxon>Eurotiomycetes</taxon>
        <taxon>Eurotiomycetidae</taxon>
        <taxon>Eurotiales</taxon>
        <taxon>Aspergillaceae</taxon>
        <taxon>Aspergillus</taxon>
        <taxon>Aspergillus subgen. Circumdati</taxon>
    </lineage>
</organism>